<keyword evidence="7" id="KW-1185">Reference proteome</keyword>
<dbReference type="PROSITE" id="PS51469">
    <property type="entry name" value="SUN"/>
    <property type="match status" value="1"/>
</dbReference>
<sequence>MVAGPVGVMLVSLCRYSTRDLGIEVDALRQEVDVLKRLSKGIRILKEELKENLPRLLEGMDTGVCSSSEILSNLNDASRKILKDPTEFYDTTKTGQIDFALKSLGGSIASTRDTKDYNPSQLETLYHPAEQILQPCVMPGECWAFEGSGAVVIRLIGKVSIRAVSMEHVSRDTLAAGLRKSAPKDFSVWGLDSLHEEGHFLGNFTYDIDGSPLQYFPVQEALAKSFPLIELKIHTNHGNPVYTCLYRFRVHGTMDHYGRHQTEGQ</sequence>
<comment type="caution">
    <text evidence="6">The sequence shown here is derived from an EMBL/GenBank/DDBJ whole genome shotgun (WGS) entry which is preliminary data.</text>
</comment>
<dbReference type="Pfam" id="PF07738">
    <property type="entry name" value="Sad1_UNC"/>
    <property type="match status" value="1"/>
</dbReference>
<dbReference type="PANTHER" id="PTHR12911:SF8">
    <property type="entry name" value="KLAROID PROTEIN-RELATED"/>
    <property type="match status" value="1"/>
</dbReference>
<dbReference type="GO" id="GO:0034993">
    <property type="term" value="C:meiotic nuclear membrane microtubule tethering complex"/>
    <property type="evidence" value="ECO:0007669"/>
    <property type="project" value="TreeGrafter"/>
</dbReference>
<dbReference type="Gene3D" id="2.60.120.260">
    <property type="entry name" value="Galactose-binding domain-like"/>
    <property type="match status" value="1"/>
</dbReference>
<keyword evidence="3" id="KW-1133">Transmembrane helix</keyword>
<dbReference type="InterPro" id="IPR012919">
    <property type="entry name" value="SUN_dom"/>
</dbReference>
<dbReference type="OrthoDB" id="342281at2759"/>
<evidence type="ECO:0000256" key="2">
    <source>
        <dbReference type="ARBA" id="ARBA00022692"/>
    </source>
</evidence>
<accession>A0A2J7RD81</accession>
<evidence type="ECO:0000259" key="5">
    <source>
        <dbReference type="PROSITE" id="PS51469"/>
    </source>
</evidence>
<evidence type="ECO:0000313" key="6">
    <source>
        <dbReference type="EMBL" id="PNF38782.1"/>
    </source>
</evidence>
<reference evidence="6 7" key="1">
    <citation type="submission" date="2017-12" db="EMBL/GenBank/DDBJ databases">
        <title>Hemimetabolous genomes reveal molecular basis of termite eusociality.</title>
        <authorList>
            <person name="Harrison M.C."/>
            <person name="Jongepier E."/>
            <person name="Robertson H.M."/>
            <person name="Arning N."/>
            <person name="Bitard-Feildel T."/>
            <person name="Chao H."/>
            <person name="Childers C.P."/>
            <person name="Dinh H."/>
            <person name="Doddapaneni H."/>
            <person name="Dugan S."/>
            <person name="Gowin J."/>
            <person name="Greiner C."/>
            <person name="Han Y."/>
            <person name="Hu H."/>
            <person name="Hughes D.S.T."/>
            <person name="Huylmans A.-K."/>
            <person name="Kemena C."/>
            <person name="Kremer L.P.M."/>
            <person name="Lee S.L."/>
            <person name="Lopez-Ezquerra A."/>
            <person name="Mallet L."/>
            <person name="Monroy-Kuhn J.M."/>
            <person name="Moser A."/>
            <person name="Murali S.C."/>
            <person name="Muzny D.M."/>
            <person name="Otani S."/>
            <person name="Piulachs M.-D."/>
            <person name="Poelchau M."/>
            <person name="Qu J."/>
            <person name="Schaub F."/>
            <person name="Wada-Katsumata A."/>
            <person name="Worley K.C."/>
            <person name="Xie Q."/>
            <person name="Ylla G."/>
            <person name="Poulsen M."/>
            <person name="Gibbs R.A."/>
            <person name="Schal C."/>
            <person name="Richards S."/>
            <person name="Belles X."/>
            <person name="Korb J."/>
            <person name="Bornberg-Bauer E."/>
        </authorList>
    </citation>
    <scope>NUCLEOTIDE SEQUENCE [LARGE SCALE GENOMIC DNA]</scope>
    <source>
        <tissue evidence="6">Whole body</tissue>
    </source>
</reference>
<protein>
    <recommendedName>
        <fullName evidence="5">SUN domain-containing protein</fullName>
    </recommendedName>
</protein>
<dbReference type="InterPro" id="IPR045119">
    <property type="entry name" value="SUN1-5"/>
</dbReference>
<evidence type="ECO:0000256" key="1">
    <source>
        <dbReference type="ARBA" id="ARBA00004370"/>
    </source>
</evidence>
<dbReference type="Proteomes" id="UP000235965">
    <property type="component" value="Unassembled WGS sequence"/>
</dbReference>
<dbReference type="PANTHER" id="PTHR12911">
    <property type="entry name" value="SAD1/UNC-84-LIKE PROTEIN-RELATED"/>
    <property type="match status" value="1"/>
</dbReference>
<comment type="subcellular location">
    <subcellularLocation>
        <location evidence="1">Membrane</location>
    </subcellularLocation>
</comment>
<feature type="domain" description="SUN" evidence="5">
    <location>
        <begin position="78"/>
        <end position="255"/>
    </location>
</feature>
<keyword evidence="2" id="KW-0812">Transmembrane</keyword>
<dbReference type="AlphaFoldDB" id="A0A2J7RD81"/>
<gene>
    <name evidence="6" type="ORF">B7P43_G12819</name>
</gene>
<proteinExistence type="predicted"/>
<keyword evidence="4" id="KW-0472">Membrane</keyword>
<evidence type="ECO:0000256" key="4">
    <source>
        <dbReference type="ARBA" id="ARBA00023136"/>
    </source>
</evidence>
<organism evidence="6 7">
    <name type="scientific">Cryptotermes secundus</name>
    <dbReference type="NCBI Taxonomy" id="105785"/>
    <lineage>
        <taxon>Eukaryota</taxon>
        <taxon>Metazoa</taxon>
        <taxon>Ecdysozoa</taxon>
        <taxon>Arthropoda</taxon>
        <taxon>Hexapoda</taxon>
        <taxon>Insecta</taxon>
        <taxon>Pterygota</taxon>
        <taxon>Neoptera</taxon>
        <taxon>Polyneoptera</taxon>
        <taxon>Dictyoptera</taxon>
        <taxon>Blattodea</taxon>
        <taxon>Blattoidea</taxon>
        <taxon>Termitoidae</taxon>
        <taxon>Kalotermitidae</taxon>
        <taxon>Cryptotermitinae</taxon>
        <taxon>Cryptotermes</taxon>
    </lineage>
</organism>
<evidence type="ECO:0000256" key="3">
    <source>
        <dbReference type="ARBA" id="ARBA00022989"/>
    </source>
</evidence>
<name>A0A2J7RD81_9NEOP</name>
<dbReference type="InParanoid" id="A0A2J7RD81"/>
<dbReference type="EMBL" id="NEVH01005295">
    <property type="protein sequence ID" value="PNF38782.1"/>
    <property type="molecule type" value="Genomic_DNA"/>
</dbReference>
<evidence type="ECO:0000313" key="7">
    <source>
        <dbReference type="Proteomes" id="UP000235965"/>
    </source>
</evidence>
<dbReference type="STRING" id="105785.A0A2J7RD81"/>
<dbReference type="GO" id="GO:0043495">
    <property type="term" value="F:protein-membrane adaptor activity"/>
    <property type="evidence" value="ECO:0007669"/>
    <property type="project" value="TreeGrafter"/>
</dbReference>